<organism evidence="11 12">
    <name type="scientific">Marasmiellus scandens</name>
    <dbReference type="NCBI Taxonomy" id="2682957"/>
    <lineage>
        <taxon>Eukaryota</taxon>
        <taxon>Fungi</taxon>
        <taxon>Dikarya</taxon>
        <taxon>Basidiomycota</taxon>
        <taxon>Agaricomycotina</taxon>
        <taxon>Agaricomycetes</taxon>
        <taxon>Agaricomycetidae</taxon>
        <taxon>Agaricales</taxon>
        <taxon>Marasmiineae</taxon>
        <taxon>Omphalotaceae</taxon>
        <taxon>Marasmiellus</taxon>
    </lineage>
</organism>
<comment type="cofactor">
    <cofactor evidence="1">
        <name>FAD</name>
        <dbReference type="ChEBI" id="CHEBI:57692"/>
    </cofactor>
</comment>
<name>A0ABR1JHC2_9AGAR</name>
<dbReference type="PANTHER" id="PTHR11552">
    <property type="entry name" value="GLUCOSE-METHANOL-CHOLINE GMC OXIDOREDUCTASE"/>
    <property type="match status" value="1"/>
</dbReference>
<feature type="domain" description="Glucose-methanol-choline oxidoreductase N-terminal" evidence="10">
    <location>
        <begin position="278"/>
        <end position="292"/>
    </location>
</feature>
<accession>A0ABR1JHC2</accession>
<dbReference type="EMBL" id="JBANRG010000018">
    <property type="protein sequence ID" value="KAK7458037.1"/>
    <property type="molecule type" value="Genomic_DNA"/>
</dbReference>
<comment type="caution">
    <text evidence="11">The sequence shown here is derived from an EMBL/GenBank/DDBJ whole genome shotgun (WGS) entry which is preliminary data.</text>
</comment>
<dbReference type="Pfam" id="PF00732">
    <property type="entry name" value="GMC_oxred_N"/>
    <property type="match status" value="1"/>
</dbReference>
<evidence type="ECO:0000256" key="5">
    <source>
        <dbReference type="ARBA" id="ARBA00022827"/>
    </source>
</evidence>
<evidence type="ECO:0000313" key="11">
    <source>
        <dbReference type="EMBL" id="KAK7458037.1"/>
    </source>
</evidence>
<dbReference type="Proteomes" id="UP001498398">
    <property type="component" value="Unassembled WGS sequence"/>
</dbReference>
<evidence type="ECO:0000256" key="3">
    <source>
        <dbReference type="ARBA" id="ARBA00022630"/>
    </source>
</evidence>
<dbReference type="Gene3D" id="3.30.560.10">
    <property type="entry name" value="Glucose Oxidase, domain 3"/>
    <property type="match status" value="1"/>
</dbReference>
<comment type="similarity">
    <text evidence="2 8">Belongs to the GMC oxidoreductase family.</text>
</comment>
<dbReference type="PIRSF" id="PIRSF000137">
    <property type="entry name" value="Alcohol_oxidase"/>
    <property type="match status" value="1"/>
</dbReference>
<evidence type="ECO:0000313" key="12">
    <source>
        <dbReference type="Proteomes" id="UP001498398"/>
    </source>
</evidence>
<dbReference type="SUPFAM" id="SSF51905">
    <property type="entry name" value="FAD/NAD(P)-binding domain"/>
    <property type="match status" value="1"/>
</dbReference>
<evidence type="ECO:0000256" key="8">
    <source>
        <dbReference type="RuleBase" id="RU003968"/>
    </source>
</evidence>
<dbReference type="PROSITE" id="PS00623">
    <property type="entry name" value="GMC_OXRED_1"/>
    <property type="match status" value="1"/>
</dbReference>
<dbReference type="Gene3D" id="3.50.50.60">
    <property type="entry name" value="FAD/NAD(P)-binding domain"/>
    <property type="match status" value="1"/>
</dbReference>
<gene>
    <name evidence="11" type="ORF">VKT23_009947</name>
</gene>
<evidence type="ECO:0000256" key="4">
    <source>
        <dbReference type="ARBA" id="ARBA00022729"/>
    </source>
</evidence>
<keyword evidence="12" id="KW-1185">Reference proteome</keyword>
<dbReference type="PANTHER" id="PTHR11552:SF201">
    <property type="entry name" value="GLUCOSE-METHANOL-CHOLINE OXIDOREDUCTASE N-TERMINAL DOMAIN-CONTAINING PROTEIN"/>
    <property type="match status" value="1"/>
</dbReference>
<dbReference type="InterPro" id="IPR000172">
    <property type="entry name" value="GMC_OxRdtase_N"/>
</dbReference>
<evidence type="ECO:0000259" key="10">
    <source>
        <dbReference type="PROSITE" id="PS00624"/>
    </source>
</evidence>
<keyword evidence="6" id="KW-0560">Oxidoreductase</keyword>
<evidence type="ECO:0000259" key="9">
    <source>
        <dbReference type="PROSITE" id="PS00623"/>
    </source>
</evidence>
<keyword evidence="4" id="KW-0732">Signal</keyword>
<keyword evidence="7" id="KW-0325">Glycoprotein</keyword>
<sequence>MTGTENSFNFVIVGGGTAGITLAARLSEDPNTTVCVVEAGEYVTNMHELLVPGMGTMSHGNPRVDWNLFNVPQKSAHNRTIVQTRGKLVGGSSALNYLAWGRASKEDYDALSQLGNPGWNWDGFLPYLKKVEGTEDLTAEAATQFGMRDPSDAFHGKSGPLKKSILHQWNELHMPFLDALVNVGIPRNNDTGSGNNVGTFTGYSTIDSLSKTRSYAATAYYAPIADRKNLTVLTETRSLRVVFEPDSDGEFLATAVEIVKNGAQSIVKASKEVILCAGTYMSPALLELSGIGQTDLLNKHGIKQLVDLPVGENLQDHPWVGVQTEINSKYDTVDVLQDPARLEQEIQLYQEKKEGMLAVGFAAYGFAPLATVMDNNEVKNFIDKFESSHPTDTNAFKKEKQLLKEWFSSPEHAQIEYVQLPLFLSYSPKFKAEPGKRYHCNMVGLLHPLSRGSVHISSSDPLANPLIDTGYLTNPLDVERLVAGVKLMRKITKTAPYTNGVDGIYDPPEDVFGNDDKLVEWVREKVESFNHPIGTVPMLPKVDGGVVDSSLKVYGTKNLRVADASIIPLQISAHIQHTVYAIAEKAADMIKFEYGIN</sequence>
<keyword evidence="5 8" id="KW-0274">FAD</keyword>
<dbReference type="PROSITE" id="PS00624">
    <property type="entry name" value="GMC_OXRED_2"/>
    <property type="match status" value="1"/>
</dbReference>
<evidence type="ECO:0000256" key="2">
    <source>
        <dbReference type="ARBA" id="ARBA00010790"/>
    </source>
</evidence>
<protein>
    <recommendedName>
        <fullName evidence="9 10">Glucose-methanol-choline oxidoreductase N-terminal domain-containing protein</fullName>
    </recommendedName>
</protein>
<dbReference type="InterPro" id="IPR036188">
    <property type="entry name" value="FAD/NAD-bd_sf"/>
</dbReference>
<dbReference type="InterPro" id="IPR012132">
    <property type="entry name" value="GMC_OxRdtase"/>
</dbReference>
<evidence type="ECO:0000256" key="7">
    <source>
        <dbReference type="ARBA" id="ARBA00023180"/>
    </source>
</evidence>
<dbReference type="InterPro" id="IPR007867">
    <property type="entry name" value="GMC_OxRtase_C"/>
</dbReference>
<proteinExistence type="inferred from homology"/>
<feature type="domain" description="Glucose-methanol-choline oxidoreductase N-terminal" evidence="9">
    <location>
        <begin position="86"/>
        <end position="109"/>
    </location>
</feature>
<evidence type="ECO:0000256" key="1">
    <source>
        <dbReference type="ARBA" id="ARBA00001974"/>
    </source>
</evidence>
<reference evidence="11 12" key="1">
    <citation type="submission" date="2024-01" db="EMBL/GenBank/DDBJ databases">
        <title>A draft genome for the cacao thread blight pathogen Marasmiellus scandens.</title>
        <authorList>
            <person name="Baruah I.K."/>
            <person name="Leung J."/>
            <person name="Bukari Y."/>
            <person name="Amoako-Attah I."/>
            <person name="Meinhardt L.W."/>
            <person name="Bailey B.A."/>
            <person name="Cohen S.P."/>
        </authorList>
    </citation>
    <scope>NUCLEOTIDE SEQUENCE [LARGE SCALE GENOMIC DNA]</scope>
    <source>
        <strain evidence="11 12">GH-19</strain>
    </source>
</reference>
<dbReference type="SUPFAM" id="SSF54373">
    <property type="entry name" value="FAD-linked reductases, C-terminal domain"/>
    <property type="match status" value="1"/>
</dbReference>
<keyword evidence="3 8" id="KW-0285">Flavoprotein</keyword>
<evidence type="ECO:0000256" key="6">
    <source>
        <dbReference type="ARBA" id="ARBA00023002"/>
    </source>
</evidence>
<dbReference type="Pfam" id="PF05199">
    <property type="entry name" value="GMC_oxred_C"/>
    <property type="match status" value="1"/>
</dbReference>